<feature type="region of interest" description="Disordered" evidence="15">
    <location>
        <begin position="387"/>
        <end position="439"/>
    </location>
</feature>
<feature type="domain" description="Tyrosine-protein phosphatase" evidence="16">
    <location>
        <begin position="177"/>
        <end position="335"/>
    </location>
</feature>
<dbReference type="CDD" id="cd17657">
    <property type="entry name" value="CDC14_N"/>
    <property type="match status" value="1"/>
</dbReference>
<keyword evidence="9" id="KW-0378">Hydrolase</keyword>
<dbReference type="InterPro" id="IPR044506">
    <property type="entry name" value="CDC14_C"/>
</dbReference>
<dbReference type="GO" id="GO:0033554">
    <property type="term" value="P:cellular response to stress"/>
    <property type="evidence" value="ECO:0007669"/>
    <property type="project" value="UniProtKB-ARBA"/>
</dbReference>
<evidence type="ECO:0000259" key="17">
    <source>
        <dbReference type="PROSITE" id="PS50056"/>
    </source>
</evidence>
<dbReference type="InterPro" id="IPR029260">
    <property type="entry name" value="DSPn"/>
</dbReference>
<dbReference type="Gene3D" id="3.90.190.10">
    <property type="entry name" value="Protein tyrosine phosphatase superfamily"/>
    <property type="match status" value="2"/>
</dbReference>
<dbReference type="InterPro" id="IPR018247">
    <property type="entry name" value="EF_Hand_1_Ca_BS"/>
</dbReference>
<feature type="region of interest" description="Disordered" evidence="15">
    <location>
        <begin position="451"/>
        <end position="550"/>
    </location>
</feature>
<dbReference type="GO" id="GO:0051321">
    <property type="term" value="P:meiotic cell cycle"/>
    <property type="evidence" value="ECO:0007669"/>
    <property type="project" value="UniProtKB-KW"/>
</dbReference>
<dbReference type="InterPro" id="IPR050561">
    <property type="entry name" value="PTP"/>
</dbReference>
<keyword evidence="5" id="KW-0963">Cytoplasm</keyword>
<keyword evidence="11" id="KW-0539">Nucleus</keyword>
<evidence type="ECO:0000256" key="3">
    <source>
        <dbReference type="ARBA" id="ARBA00007315"/>
    </source>
</evidence>
<dbReference type="SMART" id="SM00404">
    <property type="entry name" value="PTPc_motif"/>
    <property type="match status" value="1"/>
</dbReference>
<feature type="compositionally biased region" description="Polar residues" evidence="15">
    <location>
        <begin position="501"/>
        <end position="510"/>
    </location>
</feature>
<feature type="domain" description="Tyrosine specific protein phosphatases" evidence="17">
    <location>
        <begin position="256"/>
        <end position="321"/>
    </location>
</feature>
<dbReference type="FunFam" id="3.90.190.10:FF:000073">
    <property type="entry name" value="Tyrosine-protein phosphatase CDC14"/>
    <property type="match status" value="1"/>
</dbReference>
<dbReference type="SUPFAM" id="SSF52799">
    <property type="entry name" value="(Phosphotyrosine protein) phosphatases II"/>
    <property type="match status" value="2"/>
</dbReference>
<feature type="compositionally biased region" description="Low complexity" evidence="15">
    <location>
        <begin position="625"/>
        <end position="646"/>
    </location>
</feature>
<feature type="region of interest" description="Disordered" evidence="15">
    <location>
        <begin position="602"/>
        <end position="675"/>
    </location>
</feature>
<dbReference type="Pfam" id="PF00782">
    <property type="entry name" value="DSPc"/>
    <property type="match status" value="1"/>
</dbReference>
<dbReference type="GO" id="GO:0032954">
    <property type="term" value="P:regulation of cytokinetic process"/>
    <property type="evidence" value="ECO:0007669"/>
    <property type="project" value="UniProtKB-ARBA"/>
</dbReference>
<dbReference type="GO" id="GO:0005730">
    <property type="term" value="C:nucleolus"/>
    <property type="evidence" value="ECO:0007669"/>
    <property type="project" value="UniProtKB-ARBA"/>
</dbReference>
<proteinExistence type="inferred from homology"/>
<evidence type="ECO:0000256" key="10">
    <source>
        <dbReference type="ARBA" id="ARBA00022912"/>
    </source>
</evidence>
<dbReference type="STRING" id="1173061.A0A0J9XID9"/>
<evidence type="ECO:0000256" key="14">
    <source>
        <dbReference type="ARBA" id="ARBA00069949"/>
    </source>
</evidence>
<dbReference type="FunFam" id="3.90.190.10:FF:000038">
    <property type="entry name" value="Tyrosine-protein phosphatase CDC14"/>
    <property type="match status" value="1"/>
</dbReference>
<dbReference type="EMBL" id="CCBN010000019">
    <property type="protein sequence ID" value="CDO57198.1"/>
    <property type="molecule type" value="Genomic_DNA"/>
</dbReference>
<evidence type="ECO:0000256" key="9">
    <source>
        <dbReference type="ARBA" id="ARBA00022801"/>
    </source>
</evidence>
<evidence type="ECO:0000256" key="6">
    <source>
        <dbReference type="ARBA" id="ARBA00022553"/>
    </source>
</evidence>
<dbReference type="InterPro" id="IPR029021">
    <property type="entry name" value="Prot-tyrosine_phosphatase-like"/>
</dbReference>
<dbReference type="GO" id="GO:0007096">
    <property type="term" value="P:regulation of exit from mitosis"/>
    <property type="evidence" value="ECO:0007669"/>
    <property type="project" value="UniProtKB-ARBA"/>
</dbReference>
<keyword evidence="12" id="KW-0469">Meiosis</keyword>
<dbReference type="InterPro" id="IPR000387">
    <property type="entry name" value="Tyr_Pase_dom"/>
</dbReference>
<evidence type="ECO:0000256" key="4">
    <source>
        <dbReference type="ARBA" id="ARBA00013064"/>
    </source>
</evidence>
<dbReference type="Proteomes" id="UP000242525">
    <property type="component" value="Unassembled WGS sequence"/>
</dbReference>
<evidence type="ECO:0000313" key="19">
    <source>
        <dbReference type="Proteomes" id="UP000242525"/>
    </source>
</evidence>
<dbReference type="SMART" id="SM00195">
    <property type="entry name" value="DSPc"/>
    <property type="match status" value="1"/>
</dbReference>
<reference evidence="18" key="1">
    <citation type="submission" date="2014-03" db="EMBL/GenBank/DDBJ databases">
        <authorList>
            <person name="Casaregola S."/>
        </authorList>
    </citation>
    <scope>NUCLEOTIDE SEQUENCE [LARGE SCALE GENOMIC DNA]</scope>
    <source>
        <strain evidence="18">CLIB 918</strain>
    </source>
</reference>
<gene>
    <name evidence="18" type="ORF">BN980_GECA19s01341g</name>
</gene>
<name>A0A0J9XID9_GEOCN</name>
<evidence type="ECO:0000256" key="12">
    <source>
        <dbReference type="ARBA" id="ARBA00023254"/>
    </source>
</evidence>
<dbReference type="GO" id="GO:0000278">
    <property type="term" value="P:mitotic cell cycle"/>
    <property type="evidence" value="ECO:0007669"/>
    <property type="project" value="UniProtKB-ARBA"/>
</dbReference>
<dbReference type="AlphaFoldDB" id="A0A0J9XID9"/>
<accession>A0A0J9XID9</accession>
<dbReference type="OrthoDB" id="5632at2759"/>
<keyword evidence="8" id="KW-0498">Mitosis</keyword>
<dbReference type="InterPro" id="IPR003595">
    <property type="entry name" value="Tyr_Pase_cat"/>
</dbReference>
<keyword evidence="7" id="KW-0132">Cell division</keyword>
<organism evidence="18 19">
    <name type="scientific">Geotrichum candidum</name>
    <name type="common">Oospora lactis</name>
    <name type="synonym">Dipodascus geotrichum</name>
    <dbReference type="NCBI Taxonomy" id="1173061"/>
    <lineage>
        <taxon>Eukaryota</taxon>
        <taxon>Fungi</taxon>
        <taxon>Dikarya</taxon>
        <taxon>Ascomycota</taxon>
        <taxon>Saccharomycotina</taxon>
        <taxon>Dipodascomycetes</taxon>
        <taxon>Dipodascales</taxon>
        <taxon>Dipodascaceae</taxon>
        <taxon>Geotrichum</taxon>
    </lineage>
</organism>
<dbReference type="InterPro" id="IPR000340">
    <property type="entry name" value="Dual-sp_phosphatase_cat-dom"/>
</dbReference>
<dbReference type="InterPro" id="IPR020422">
    <property type="entry name" value="TYR_PHOSPHATASE_DUAL_dom"/>
</dbReference>
<dbReference type="PROSITE" id="PS50056">
    <property type="entry name" value="TYR_PHOSPHATASE_2"/>
    <property type="match status" value="1"/>
</dbReference>
<feature type="compositionally biased region" description="Polar residues" evidence="15">
    <location>
        <begin position="602"/>
        <end position="624"/>
    </location>
</feature>
<dbReference type="CDD" id="cd14499">
    <property type="entry name" value="CDC14_C"/>
    <property type="match status" value="1"/>
</dbReference>
<dbReference type="InterPro" id="IPR016130">
    <property type="entry name" value="Tyr_Pase_AS"/>
</dbReference>
<dbReference type="Pfam" id="PF14671">
    <property type="entry name" value="DSPn"/>
    <property type="match status" value="1"/>
</dbReference>
<dbReference type="PROSITE" id="PS50054">
    <property type="entry name" value="TYR_PHOSPHATASE_DUAL"/>
    <property type="match status" value="1"/>
</dbReference>
<dbReference type="GO" id="GO:0005737">
    <property type="term" value="C:cytoplasm"/>
    <property type="evidence" value="ECO:0007669"/>
    <property type="project" value="UniProtKB-SubCell"/>
</dbReference>
<evidence type="ECO:0000256" key="1">
    <source>
        <dbReference type="ARBA" id="ARBA00004123"/>
    </source>
</evidence>
<keyword evidence="10" id="KW-0904">Protein phosphatase</keyword>
<dbReference type="PANTHER" id="PTHR23339">
    <property type="entry name" value="TYROSINE SPECIFIC PROTEIN PHOSPHATASE AND DUAL SPECIFICITY PROTEIN PHOSPHATASE"/>
    <property type="match status" value="1"/>
</dbReference>
<evidence type="ECO:0000256" key="15">
    <source>
        <dbReference type="SAM" id="MobiDB-lite"/>
    </source>
</evidence>
<sequence length="675" mass="75631">MASRRVRIPLIEFLKDRIYLGAYDEPPVDTDSVVHFTIDDILTYNSFHHDFGPLHIGHLYRFAVLLHDILGEEQNEGKAVVLYSRTNPRDRANTACILCCYMVLIQSWPPHLALAPIAQAEPPFMPFRDAGYAPADFVLTIQDIVYGVWRAKEQKLLDIRSFNLQEYELYERVDQGDFNEIAPHFIAFASPQQSEYGTELNYPFLQVLDYFVSHDVQLVVRLNSHLYDKTEFEKRGVKHIDLMFDDGTCPTMDFVQAFIGAVEGVISQKGKVAVHCKAGLGRTGCLIGAHLIYTYGFTAAEVIAYMRFLRPGMVVGPQQHWLYLHQNEFRDWRRTMTVSRMASEKLAGFCPLVPRSFSTYPLRSPSGPQRRMSPRTPERSIINEVHHANSALPVPTPGQPRKYSPTPAGRSGPRNPSPMARRYVPSSIGQVNSDDDGDDVIEEKDLDQAFLDEEEEQEAEYKKSIIYNDARDREEPNDDETLDEDIEEVEKPKSPLATPAPSRSSSNTGEKIQIRKRSSNNVLQSRSRRISAANVTPSGSPERRKPSTASSLVAEIFGDEENIAYDENEDENLVATGGNLSKRNVTDSLSQKQQILMRQQLRANGNVSPQRGRTASRAASFQMISTTTTTTTTTTLSSSPPTATASIDPTGPVRRSNRGISGVRKTSGGSARVKR</sequence>
<evidence type="ECO:0000256" key="13">
    <source>
        <dbReference type="ARBA" id="ARBA00023306"/>
    </source>
</evidence>
<comment type="subcellular location">
    <subcellularLocation>
        <location evidence="2">Cytoplasm</location>
    </subcellularLocation>
    <subcellularLocation>
        <location evidence="1">Nucleus</location>
    </subcellularLocation>
</comment>
<evidence type="ECO:0000256" key="2">
    <source>
        <dbReference type="ARBA" id="ARBA00004496"/>
    </source>
</evidence>
<dbReference type="GO" id="GO:0005816">
    <property type="term" value="C:spindle pole body"/>
    <property type="evidence" value="ECO:0007669"/>
    <property type="project" value="UniProtKB-ARBA"/>
</dbReference>
<feature type="compositionally biased region" description="Basic and acidic residues" evidence="15">
    <location>
        <begin position="459"/>
        <end position="474"/>
    </location>
</feature>
<evidence type="ECO:0000256" key="8">
    <source>
        <dbReference type="ARBA" id="ARBA00022776"/>
    </source>
</evidence>
<dbReference type="GO" id="GO:0004725">
    <property type="term" value="F:protein tyrosine phosphatase activity"/>
    <property type="evidence" value="ECO:0007669"/>
    <property type="project" value="UniProtKB-EC"/>
</dbReference>
<keyword evidence="6" id="KW-0597">Phosphoprotein</keyword>
<evidence type="ECO:0000313" key="18">
    <source>
        <dbReference type="EMBL" id="CDO57198.1"/>
    </source>
</evidence>
<evidence type="ECO:0000256" key="7">
    <source>
        <dbReference type="ARBA" id="ARBA00022618"/>
    </source>
</evidence>
<evidence type="ECO:0000259" key="16">
    <source>
        <dbReference type="PROSITE" id="PS50054"/>
    </source>
</evidence>
<keyword evidence="19" id="KW-1185">Reference proteome</keyword>
<evidence type="ECO:0000256" key="11">
    <source>
        <dbReference type="ARBA" id="ARBA00023242"/>
    </source>
</evidence>
<evidence type="ECO:0000256" key="5">
    <source>
        <dbReference type="ARBA" id="ARBA00022490"/>
    </source>
</evidence>
<dbReference type="PROSITE" id="PS00018">
    <property type="entry name" value="EF_HAND_1"/>
    <property type="match status" value="1"/>
</dbReference>
<protein>
    <recommendedName>
        <fullName evidence="14">Tyrosine-protein phosphatase CDC14</fullName>
        <ecNumber evidence="4">3.1.3.48</ecNumber>
    </recommendedName>
</protein>
<dbReference type="PROSITE" id="PS00383">
    <property type="entry name" value="TYR_PHOSPHATASE_1"/>
    <property type="match status" value="1"/>
</dbReference>
<dbReference type="GO" id="GO:0051301">
    <property type="term" value="P:cell division"/>
    <property type="evidence" value="ECO:0007669"/>
    <property type="project" value="UniProtKB-KW"/>
</dbReference>
<comment type="caution">
    <text evidence="18">The sequence shown here is derived from an EMBL/GenBank/DDBJ whole genome shotgun (WGS) entry which is preliminary data.</text>
</comment>
<dbReference type="EC" id="3.1.3.48" evidence="4"/>
<feature type="compositionally biased region" description="Acidic residues" evidence="15">
    <location>
        <begin position="475"/>
        <end position="488"/>
    </location>
</feature>
<comment type="similarity">
    <text evidence="3">Belongs to the protein-tyrosine phosphatase family. Non-receptor class CDC14 subfamily.</text>
</comment>
<keyword evidence="13" id="KW-0131">Cell cycle</keyword>